<dbReference type="Proteomes" id="UP001190700">
    <property type="component" value="Unassembled WGS sequence"/>
</dbReference>
<dbReference type="AlphaFoldDB" id="A0AAE0KQ73"/>
<sequence length="451" mass="46913">VEAPDYGEAGGSTTSALSASKPVGIMKHMNAQRAPSGNVTFAPVAALNSAQDEGQSLAKSPTISIPSTMLTSSPSAPPRVSTRFKQNRHQSGTLLQTSPSTKPPVSPTAMSLGSPTGPPKQLVPSITSRPPHSSSSPPSPSPSHVPQLLSPANANRLPSTEAPTRSTSARSRLTSSPSHSALLVESSVISDILPHGRLHAPDLRAERSFPPPAGSGRTDIADLALAVEQAFASPSGKRSPARPSSGPPMPATQRPHPRSESVPPDLLQLATRASTAAPGNPGEGLAKLGEFLEPHPCHITPCHVTSPPPLKDEMSYLSDTSGHGASSSVHQDPLWSILSSIEARHANQQERPGSPLGLPAKLMLRKPQLLAAATSLPVRPTALSRALGLQGTCSSSRSPPPCLRLRLGHGVRGARYATGCAHTQCPVVYDVRGAVRSRIAFCASRHSLAVY</sequence>
<feature type="compositionally biased region" description="Low complexity" evidence="1">
    <location>
        <begin position="124"/>
        <end position="136"/>
    </location>
</feature>
<feature type="region of interest" description="Disordered" evidence="1">
    <location>
        <begin position="231"/>
        <end position="263"/>
    </location>
</feature>
<name>A0AAE0KQ73_9CHLO</name>
<dbReference type="EMBL" id="LGRX02021434">
    <property type="protein sequence ID" value="KAK3256682.1"/>
    <property type="molecule type" value="Genomic_DNA"/>
</dbReference>
<reference evidence="2 3" key="1">
    <citation type="journal article" date="2015" name="Genome Biol. Evol.">
        <title>Comparative Genomics of a Bacterivorous Green Alga Reveals Evolutionary Causalities and Consequences of Phago-Mixotrophic Mode of Nutrition.</title>
        <authorList>
            <person name="Burns J.A."/>
            <person name="Paasch A."/>
            <person name="Narechania A."/>
            <person name="Kim E."/>
        </authorList>
    </citation>
    <scope>NUCLEOTIDE SEQUENCE [LARGE SCALE GENOMIC DNA]</scope>
    <source>
        <strain evidence="2 3">PLY_AMNH</strain>
    </source>
</reference>
<proteinExistence type="predicted"/>
<feature type="non-terminal residue" evidence="2">
    <location>
        <position position="1"/>
    </location>
</feature>
<organism evidence="2 3">
    <name type="scientific">Cymbomonas tetramitiformis</name>
    <dbReference type="NCBI Taxonomy" id="36881"/>
    <lineage>
        <taxon>Eukaryota</taxon>
        <taxon>Viridiplantae</taxon>
        <taxon>Chlorophyta</taxon>
        <taxon>Pyramimonadophyceae</taxon>
        <taxon>Pyramimonadales</taxon>
        <taxon>Pyramimonadaceae</taxon>
        <taxon>Cymbomonas</taxon>
    </lineage>
</organism>
<evidence type="ECO:0000313" key="3">
    <source>
        <dbReference type="Proteomes" id="UP001190700"/>
    </source>
</evidence>
<accession>A0AAE0KQ73</accession>
<feature type="compositionally biased region" description="Polar residues" evidence="1">
    <location>
        <begin position="50"/>
        <end position="74"/>
    </location>
</feature>
<keyword evidence="3" id="KW-1185">Reference proteome</keyword>
<feature type="region of interest" description="Disordered" evidence="1">
    <location>
        <begin position="50"/>
        <end position="181"/>
    </location>
</feature>
<gene>
    <name evidence="2" type="ORF">CYMTET_34185</name>
</gene>
<evidence type="ECO:0000256" key="1">
    <source>
        <dbReference type="SAM" id="MobiDB-lite"/>
    </source>
</evidence>
<protein>
    <submittedName>
        <fullName evidence="2">Uncharacterized protein</fullName>
    </submittedName>
</protein>
<comment type="caution">
    <text evidence="2">The sequence shown here is derived from an EMBL/GenBank/DDBJ whole genome shotgun (WGS) entry which is preliminary data.</text>
</comment>
<evidence type="ECO:0000313" key="2">
    <source>
        <dbReference type="EMBL" id="KAK3256682.1"/>
    </source>
</evidence>
<feature type="compositionally biased region" description="Low complexity" evidence="1">
    <location>
        <begin position="158"/>
        <end position="181"/>
    </location>
</feature>